<dbReference type="InterPro" id="IPR016167">
    <property type="entry name" value="FAD-bd_PCMH_sub1"/>
</dbReference>
<keyword evidence="7 17" id="KW-0132">Cell division</keyword>
<evidence type="ECO:0000256" key="2">
    <source>
        <dbReference type="ARBA" id="ARBA00003921"/>
    </source>
</evidence>
<evidence type="ECO:0000256" key="17">
    <source>
        <dbReference type="HAMAP-Rule" id="MF_00037"/>
    </source>
</evidence>
<feature type="domain" description="FAD-binding PCMH-type" evidence="18">
    <location>
        <begin position="23"/>
        <end position="197"/>
    </location>
</feature>
<feature type="active site" description="Proton donor" evidence="17">
    <location>
        <position position="257"/>
    </location>
</feature>
<dbReference type="GO" id="GO:0009252">
    <property type="term" value="P:peptidoglycan biosynthetic process"/>
    <property type="evidence" value="ECO:0007669"/>
    <property type="project" value="UniProtKB-UniRule"/>
</dbReference>
<dbReference type="NCBIfam" id="NF010478">
    <property type="entry name" value="PRK13903.1"/>
    <property type="match status" value="1"/>
</dbReference>
<dbReference type="InterPro" id="IPR036318">
    <property type="entry name" value="FAD-bd_PCMH-like_sf"/>
</dbReference>
<dbReference type="Gene3D" id="3.30.43.10">
    <property type="entry name" value="Uridine Diphospho-n-acetylenolpyruvylglucosamine Reductase, domain 2"/>
    <property type="match status" value="1"/>
</dbReference>
<evidence type="ECO:0000256" key="15">
    <source>
        <dbReference type="ARBA" id="ARBA00023316"/>
    </source>
</evidence>
<evidence type="ECO:0000256" key="12">
    <source>
        <dbReference type="ARBA" id="ARBA00022984"/>
    </source>
</evidence>
<dbReference type="EMBL" id="JAAMOX010000002">
    <property type="protein sequence ID" value="NIH54340.1"/>
    <property type="molecule type" value="Genomic_DNA"/>
</dbReference>
<dbReference type="AlphaFoldDB" id="A0A7X5TTL8"/>
<comment type="catalytic activity">
    <reaction evidence="16 17">
        <text>UDP-N-acetyl-alpha-D-muramate + NADP(+) = UDP-N-acetyl-3-O-(1-carboxyvinyl)-alpha-D-glucosamine + NADPH + H(+)</text>
        <dbReference type="Rhea" id="RHEA:12248"/>
        <dbReference type="ChEBI" id="CHEBI:15378"/>
        <dbReference type="ChEBI" id="CHEBI:57783"/>
        <dbReference type="ChEBI" id="CHEBI:58349"/>
        <dbReference type="ChEBI" id="CHEBI:68483"/>
        <dbReference type="ChEBI" id="CHEBI:70757"/>
        <dbReference type="EC" id="1.3.1.98"/>
    </reaction>
</comment>
<keyword evidence="20" id="KW-1185">Reference proteome</keyword>
<gene>
    <name evidence="17" type="primary">murB</name>
    <name evidence="19" type="ORF">FHX76_002236</name>
</gene>
<dbReference type="SUPFAM" id="SSF56194">
    <property type="entry name" value="Uridine diphospho-N-Acetylenolpyruvylglucosamine reductase, MurB, C-terminal domain"/>
    <property type="match status" value="1"/>
</dbReference>
<dbReference type="Pfam" id="PF02873">
    <property type="entry name" value="MurB_C"/>
    <property type="match status" value="1"/>
</dbReference>
<keyword evidence="12 17" id="KW-0573">Peptidoglycan synthesis</keyword>
<dbReference type="Gene3D" id="3.90.78.10">
    <property type="entry name" value="UDP-N-acetylenolpyruvoylglucosamine reductase, C-terminal domain"/>
    <property type="match status" value="1"/>
</dbReference>
<evidence type="ECO:0000256" key="10">
    <source>
        <dbReference type="ARBA" id="ARBA00022857"/>
    </source>
</evidence>
<dbReference type="InterPro" id="IPR036635">
    <property type="entry name" value="MurB_C_sf"/>
</dbReference>
<dbReference type="SUPFAM" id="SSF56176">
    <property type="entry name" value="FAD-binding/transporter-associated domain-like"/>
    <property type="match status" value="1"/>
</dbReference>
<dbReference type="InterPro" id="IPR016169">
    <property type="entry name" value="FAD-bd_PCMH_sub2"/>
</dbReference>
<evidence type="ECO:0000256" key="6">
    <source>
        <dbReference type="ARBA" id="ARBA00022490"/>
    </source>
</evidence>
<comment type="caution">
    <text evidence="19">The sequence shown here is derived from an EMBL/GenBank/DDBJ whole genome shotgun (WGS) entry which is preliminary data.</text>
</comment>
<comment type="similarity">
    <text evidence="5 17">Belongs to the MurB family.</text>
</comment>
<evidence type="ECO:0000313" key="19">
    <source>
        <dbReference type="EMBL" id="NIH54340.1"/>
    </source>
</evidence>
<dbReference type="Pfam" id="PF01565">
    <property type="entry name" value="FAD_binding_4"/>
    <property type="match status" value="1"/>
</dbReference>
<dbReference type="InterPro" id="IPR006094">
    <property type="entry name" value="Oxid_FAD_bind_N"/>
</dbReference>
<accession>A0A7X5TTL8</accession>
<dbReference type="InterPro" id="IPR011601">
    <property type="entry name" value="MurB_C"/>
</dbReference>
<organism evidence="19 20">
    <name type="scientific">Lysinibacter cavernae</name>
    <dbReference type="NCBI Taxonomy" id="1640652"/>
    <lineage>
        <taxon>Bacteria</taxon>
        <taxon>Bacillati</taxon>
        <taxon>Actinomycetota</taxon>
        <taxon>Actinomycetes</taxon>
        <taxon>Micrococcales</taxon>
        <taxon>Microbacteriaceae</taxon>
        <taxon>Lysinibacter</taxon>
    </lineage>
</organism>
<dbReference type="HAMAP" id="MF_00037">
    <property type="entry name" value="MurB"/>
    <property type="match status" value="1"/>
</dbReference>
<dbReference type="GO" id="GO:0008762">
    <property type="term" value="F:UDP-N-acetylmuramate dehydrogenase activity"/>
    <property type="evidence" value="ECO:0007669"/>
    <property type="project" value="UniProtKB-UniRule"/>
</dbReference>
<evidence type="ECO:0000256" key="16">
    <source>
        <dbReference type="ARBA" id="ARBA00048914"/>
    </source>
</evidence>
<comment type="cofactor">
    <cofactor evidence="1 17">
        <name>FAD</name>
        <dbReference type="ChEBI" id="CHEBI:57692"/>
    </cofactor>
</comment>
<evidence type="ECO:0000256" key="3">
    <source>
        <dbReference type="ARBA" id="ARBA00004496"/>
    </source>
</evidence>
<dbReference type="GO" id="GO:0071949">
    <property type="term" value="F:FAD binding"/>
    <property type="evidence" value="ECO:0007669"/>
    <property type="project" value="InterPro"/>
</dbReference>
<dbReference type="PROSITE" id="PS51387">
    <property type="entry name" value="FAD_PCMH"/>
    <property type="match status" value="1"/>
</dbReference>
<dbReference type="InterPro" id="IPR016166">
    <property type="entry name" value="FAD-bd_PCMH"/>
</dbReference>
<comment type="subcellular location">
    <subcellularLocation>
        <location evidence="3 17">Cytoplasm</location>
    </subcellularLocation>
</comment>
<dbReference type="RefSeq" id="WP_167150728.1">
    <property type="nucleotide sequence ID" value="NZ_JAAMOX010000002.1"/>
</dbReference>
<keyword evidence="13 17" id="KW-0560">Oxidoreductase</keyword>
<dbReference type="EC" id="1.3.1.98" evidence="17"/>
<reference evidence="19 20" key="1">
    <citation type="submission" date="2020-02" db="EMBL/GenBank/DDBJ databases">
        <title>Sequencing the genomes of 1000 actinobacteria strains.</title>
        <authorList>
            <person name="Klenk H.-P."/>
        </authorList>
    </citation>
    <scope>NUCLEOTIDE SEQUENCE [LARGE SCALE GENOMIC DNA]</scope>
    <source>
        <strain evidence="19 20">DSM 27960</strain>
    </source>
</reference>
<dbReference type="GO" id="GO:0005829">
    <property type="term" value="C:cytosol"/>
    <property type="evidence" value="ECO:0007669"/>
    <property type="project" value="TreeGrafter"/>
</dbReference>
<protein>
    <recommendedName>
        <fullName evidence="17">UDP-N-acetylenolpyruvoylglucosamine reductase</fullName>
        <ecNumber evidence="17">1.3.1.98</ecNumber>
    </recommendedName>
    <alternativeName>
        <fullName evidence="17">UDP-N-acetylmuramate dehydrogenase</fullName>
    </alternativeName>
</protein>
<keyword evidence="15 17" id="KW-0961">Cell wall biogenesis/degradation</keyword>
<evidence type="ECO:0000256" key="1">
    <source>
        <dbReference type="ARBA" id="ARBA00001974"/>
    </source>
</evidence>
<dbReference type="PANTHER" id="PTHR21071">
    <property type="entry name" value="UDP-N-ACETYLENOLPYRUVOYLGLUCOSAMINE REDUCTASE"/>
    <property type="match status" value="1"/>
</dbReference>
<dbReference type="Proteomes" id="UP000541033">
    <property type="component" value="Unassembled WGS sequence"/>
</dbReference>
<keyword evidence="6 17" id="KW-0963">Cytoplasm</keyword>
<evidence type="ECO:0000256" key="8">
    <source>
        <dbReference type="ARBA" id="ARBA00022630"/>
    </source>
</evidence>
<evidence type="ECO:0000256" key="4">
    <source>
        <dbReference type="ARBA" id="ARBA00004752"/>
    </source>
</evidence>
<name>A0A7X5TTL8_9MICO</name>
<evidence type="ECO:0000256" key="14">
    <source>
        <dbReference type="ARBA" id="ARBA00023306"/>
    </source>
</evidence>
<evidence type="ECO:0000256" key="7">
    <source>
        <dbReference type="ARBA" id="ARBA00022618"/>
    </source>
</evidence>
<evidence type="ECO:0000256" key="11">
    <source>
        <dbReference type="ARBA" id="ARBA00022960"/>
    </source>
</evidence>
<keyword evidence="8 17" id="KW-0285">Flavoprotein</keyword>
<sequence>MSHPTPRAVEDELFFRDLTTMKVGGQVERAVVATTSDELVAAATDAWQQGDDWMLLAGGSNTVVAEEGFEGTVILVRSEGIERLELGPDADPLAVRLRIQAGHSWDAVVEHAVANGWAGIEALSGIPGSAGAAPIQNIGAYGQEVAEVLHSVTFLDHETGVVSRIPASELGLGYRTSVIKQGRLGVVLSIDINLVAGEDTANPLSSPVRYAQLADALAIDIGSTVAIKELRRTVIRLRASKGMVLDPADQDSVSAGSFFTNPIVTESFARALPPGAPRWPVQPEDQFVAVTSLEELASGMPLRQPDTHAGPRMEKLSAAWLIEQSGITRGYQLPGSQAAISSKHTLAITNRGRATANDVAQLARFVQQRVQSEFGVTLQPEPVLIGLEL</sequence>
<dbReference type="GO" id="GO:0008360">
    <property type="term" value="P:regulation of cell shape"/>
    <property type="evidence" value="ECO:0007669"/>
    <property type="project" value="UniProtKB-KW"/>
</dbReference>
<proteinExistence type="inferred from homology"/>
<evidence type="ECO:0000256" key="9">
    <source>
        <dbReference type="ARBA" id="ARBA00022827"/>
    </source>
</evidence>
<dbReference type="UniPathway" id="UPA00219"/>
<keyword evidence="11 17" id="KW-0133">Cell shape</keyword>
<dbReference type="GO" id="GO:0071555">
    <property type="term" value="P:cell wall organization"/>
    <property type="evidence" value="ECO:0007669"/>
    <property type="project" value="UniProtKB-KW"/>
</dbReference>
<comment type="pathway">
    <text evidence="4 17">Cell wall biogenesis; peptidoglycan biosynthesis.</text>
</comment>
<comment type="function">
    <text evidence="2 17">Cell wall formation.</text>
</comment>
<dbReference type="GO" id="GO:0051301">
    <property type="term" value="P:cell division"/>
    <property type="evidence" value="ECO:0007669"/>
    <property type="project" value="UniProtKB-KW"/>
</dbReference>
<evidence type="ECO:0000256" key="13">
    <source>
        <dbReference type="ARBA" id="ARBA00023002"/>
    </source>
</evidence>
<evidence type="ECO:0000256" key="5">
    <source>
        <dbReference type="ARBA" id="ARBA00010485"/>
    </source>
</evidence>
<dbReference type="Gene3D" id="3.30.465.10">
    <property type="match status" value="1"/>
</dbReference>
<dbReference type="PANTHER" id="PTHR21071:SF4">
    <property type="entry name" value="UDP-N-ACETYLENOLPYRUVOYLGLUCOSAMINE REDUCTASE"/>
    <property type="match status" value="1"/>
</dbReference>
<keyword evidence="14 17" id="KW-0131">Cell cycle</keyword>
<feature type="active site" evidence="17">
    <location>
        <position position="381"/>
    </location>
</feature>
<evidence type="ECO:0000259" key="18">
    <source>
        <dbReference type="PROSITE" id="PS51387"/>
    </source>
</evidence>
<dbReference type="InterPro" id="IPR003170">
    <property type="entry name" value="MurB"/>
</dbReference>
<evidence type="ECO:0000313" key="20">
    <source>
        <dbReference type="Proteomes" id="UP000541033"/>
    </source>
</evidence>
<keyword evidence="10 17" id="KW-0521">NADP</keyword>
<feature type="active site" evidence="17">
    <location>
        <position position="175"/>
    </location>
</feature>
<keyword evidence="9 17" id="KW-0274">FAD</keyword>